<dbReference type="RefSeq" id="WP_101831839.1">
    <property type="nucleotide sequence ID" value="NZ_FZMO01000135.1"/>
</dbReference>
<keyword evidence="7" id="KW-0129">CBS domain</keyword>
<dbReference type="EMBL" id="FZMO01000135">
    <property type="protein sequence ID" value="SNQ48105.1"/>
    <property type="molecule type" value="Genomic_DNA"/>
</dbReference>
<feature type="transmembrane region" description="Helical" evidence="9">
    <location>
        <begin position="98"/>
        <end position="119"/>
    </location>
</feature>
<dbReference type="CDD" id="cd04590">
    <property type="entry name" value="CBS_pair_CorC_HlyC_assoc"/>
    <property type="match status" value="1"/>
</dbReference>
<feature type="domain" description="CBS" evidence="10">
    <location>
        <begin position="286"/>
        <end position="344"/>
    </location>
</feature>
<dbReference type="InterPro" id="IPR046342">
    <property type="entry name" value="CBS_dom_sf"/>
</dbReference>
<name>A0A2I2KR10_9ACTN</name>
<evidence type="ECO:0000259" key="11">
    <source>
        <dbReference type="PROSITE" id="PS51846"/>
    </source>
</evidence>
<dbReference type="PROSITE" id="PS51371">
    <property type="entry name" value="CBS"/>
    <property type="match status" value="2"/>
</dbReference>
<keyword evidence="13" id="KW-1185">Reference proteome</keyword>
<protein>
    <recommendedName>
        <fullName evidence="14">CBS domain-containing protein</fullName>
    </recommendedName>
</protein>
<proteinExistence type="predicted"/>
<dbReference type="Pfam" id="PF00571">
    <property type="entry name" value="CBS"/>
    <property type="match status" value="2"/>
</dbReference>
<dbReference type="Gene3D" id="3.10.580.10">
    <property type="entry name" value="CBS-domain"/>
    <property type="match status" value="1"/>
</dbReference>
<dbReference type="AlphaFoldDB" id="A0A2I2KR10"/>
<dbReference type="InterPro" id="IPR044751">
    <property type="entry name" value="Ion_transp-like_CBS"/>
</dbReference>
<evidence type="ECO:0000313" key="12">
    <source>
        <dbReference type="EMBL" id="SNQ48105.1"/>
    </source>
</evidence>
<evidence type="ECO:0000256" key="3">
    <source>
        <dbReference type="ARBA" id="ARBA00022692"/>
    </source>
</evidence>
<evidence type="ECO:0008006" key="14">
    <source>
        <dbReference type="Google" id="ProtNLM"/>
    </source>
</evidence>
<comment type="subcellular location">
    <subcellularLocation>
        <location evidence="1">Cell membrane</location>
        <topology evidence="1">Multi-pass membrane protein</topology>
    </subcellularLocation>
</comment>
<keyword evidence="4" id="KW-0677">Repeat</keyword>
<evidence type="ECO:0000256" key="7">
    <source>
        <dbReference type="PROSITE-ProRule" id="PRU00703"/>
    </source>
</evidence>
<evidence type="ECO:0000256" key="4">
    <source>
        <dbReference type="ARBA" id="ARBA00022737"/>
    </source>
</evidence>
<dbReference type="Proteomes" id="UP000234331">
    <property type="component" value="Unassembled WGS sequence"/>
</dbReference>
<dbReference type="InterPro" id="IPR051676">
    <property type="entry name" value="UPF0053_domain"/>
</dbReference>
<evidence type="ECO:0000256" key="6">
    <source>
        <dbReference type="ARBA" id="ARBA00023136"/>
    </source>
</evidence>
<keyword evidence="5 8" id="KW-1133">Transmembrane helix</keyword>
<evidence type="ECO:0000259" key="10">
    <source>
        <dbReference type="PROSITE" id="PS51371"/>
    </source>
</evidence>
<feature type="domain" description="CBS" evidence="10">
    <location>
        <begin position="222"/>
        <end position="280"/>
    </location>
</feature>
<dbReference type="InterPro" id="IPR002550">
    <property type="entry name" value="CNNM"/>
</dbReference>
<dbReference type="PANTHER" id="PTHR43099:SF5">
    <property type="entry name" value="HLYC_CORC FAMILY TRANSPORTER"/>
    <property type="match status" value="1"/>
</dbReference>
<sequence length="358" mass="37838">MSSLLMIAATVALLALNALFVGAEFALISARRTSIEPMAESGSRLAKITLGAMENVSLLLAGAQLGVTVCTLGLGALGEPAIAQLLHGPFEAAGLPSALLHPLSFAISLGLVTFLHVVVGEMVPKNIALALPDRSVLLLAPLLVTFVRLGKPVIITLNAVASLTLRLVGVQPKDEVASVFTRDEVAGLIEESHREGLLAEDEHELLTGALSFEERTARTVLLAPDGLVTVPPTITPREVERLAARTGYTRFPVRADDGAEMTGYLHLKDVLETRSQRRASPVAAKWIRPLAHVGADDSLRTALATMQHSGAHLARVTDADGAVLGLVALEDILEELVGEIRDDAVRGGSAHRQEHQPA</sequence>
<accession>A0A2I2KR10</accession>
<dbReference type="GO" id="GO:0005886">
    <property type="term" value="C:plasma membrane"/>
    <property type="evidence" value="ECO:0007669"/>
    <property type="project" value="UniProtKB-SubCell"/>
</dbReference>
<organism evidence="12 13">
    <name type="scientific">Frankia canadensis</name>
    <dbReference type="NCBI Taxonomy" id="1836972"/>
    <lineage>
        <taxon>Bacteria</taxon>
        <taxon>Bacillati</taxon>
        <taxon>Actinomycetota</taxon>
        <taxon>Actinomycetes</taxon>
        <taxon>Frankiales</taxon>
        <taxon>Frankiaceae</taxon>
        <taxon>Frankia</taxon>
    </lineage>
</organism>
<dbReference type="SUPFAM" id="SSF54631">
    <property type="entry name" value="CBS-domain pair"/>
    <property type="match status" value="1"/>
</dbReference>
<dbReference type="PROSITE" id="PS51846">
    <property type="entry name" value="CNNM"/>
    <property type="match status" value="1"/>
</dbReference>
<dbReference type="InterPro" id="IPR000644">
    <property type="entry name" value="CBS_dom"/>
</dbReference>
<keyword evidence="2" id="KW-1003">Cell membrane</keyword>
<evidence type="ECO:0000256" key="5">
    <source>
        <dbReference type="ARBA" id="ARBA00022989"/>
    </source>
</evidence>
<feature type="domain" description="CNNM transmembrane" evidence="11">
    <location>
        <begin position="1"/>
        <end position="202"/>
    </location>
</feature>
<keyword evidence="6 8" id="KW-0472">Membrane</keyword>
<reference evidence="12 13" key="1">
    <citation type="submission" date="2017-06" db="EMBL/GenBank/DDBJ databases">
        <authorList>
            <person name="Kim H.J."/>
            <person name="Triplett B.A."/>
        </authorList>
    </citation>
    <scope>NUCLEOTIDE SEQUENCE [LARGE SCALE GENOMIC DNA]</scope>
    <source>
        <strain evidence="12">FRACA_ARgP5</strain>
    </source>
</reference>
<keyword evidence="3 8" id="KW-0812">Transmembrane</keyword>
<dbReference type="PANTHER" id="PTHR43099">
    <property type="entry name" value="UPF0053 PROTEIN YRKA"/>
    <property type="match status" value="1"/>
</dbReference>
<evidence type="ECO:0000256" key="9">
    <source>
        <dbReference type="SAM" id="Phobius"/>
    </source>
</evidence>
<dbReference type="OrthoDB" id="110231at2"/>
<evidence type="ECO:0000256" key="8">
    <source>
        <dbReference type="PROSITE-ProRule" id="PRU01193"/>
    </source>
</evidence>
<evidence type="ECO:0000256" key="1">
    <source>
        <dbReference type="ARBA" id="ARBA00004651"/>
    </source>
</evidence>
<gene>
    <name evidence="12" type="ORF">FRACA_220045</name>
</gene>
<dbReference type="Pfam" id="PF01595">
    <property type="entry name" value="CNNM"/>
    <property type="match status" value="1"/>
</dbReference>
<evidence type="ECO:0000256" key="2">
    <source>
        <dbReference type="ARBA" id="ARBA00022475"/>
    </source>
</evidence>
<evidence type="ECO:0000313" key="13">
    <source>
        <dbReference type="Proteomes" id="UP000234331"/>
    </source>
</evidence>
<feature type="transmembrane region" description="Helical" evidence="9">
    <location>
        <begin position="58"/>
        <end position="77"/>
    </location>
</feature>